<protein>
    <recommendedName>
        <fullName evidence="6">Iron-sulfur cluster carrier protein</fullName>
    </recommendedName>
</protein>
<feature type="binding site" evidence="6">
    <location>
        <begin position="134"/>
        <end position="141"/>
    </location>
    <ligand>
        <name>ATP</name>
        <dbReference type="ChEBI" id="CHEBI:30616"/>
    </ligand>
</feature>
<dbReference type="KEGG" id="lar:lam_861"/>
<dbReference type="EMBL" id="CP006604">
    <property type="protein sequence ID" value="AHA28200.1"/>
    <property type="molecule type" value="Genomic_DNA"/>
</dbReference>
<keyword evidence="3 6" id="KW-0067">ATP-binding</keyword>
<name>U6B5G3_9HYPH</name>
<dbReference type="PANTHER" id="PTHR42961:SF2">
    <property type="entry name" value="IRON-SULFUR PROTEIN NUBPL"/>
    <property type="match status" value="1"/>
</dbReference>
<dbReference type="eggNOG" id="COG0489">
    <property type="taxonomic scope" value="Bacteria"/>
</dbReference>
<proteinExistence type="inferred from homology"/>
<evidence type="ECO:0000256" key="5">
    <source>
        <dbReference type="ARBA" id="ARBA00023014"/>
    </source>
</evidence>
<dbReference type="InterPro" id="IPR000808">
    <property type="entry name" value="Mrp-like_CS"/>
</dbReference>
<dbReference type="HAMAP" id="MF_02040">
    <property type="entry name" value="Mrp_NBP35"/>
    <property type="match status" value="1"/>
</dbReference>
<comment type="subunit">
    <text evidence="6">Homodimer.</text>
</comment>
<reference evidence="7 8" key="1">
    <citation type="journal article" date="2014" name="Mol. Plant Microbe Interact.">
        <title>The complete genome sequence of Candidatus Liberibacter americanus, associated with citrus Huanglongbing.</title>
        <authorList>
            <person name="Wulff N.A."/>
            <person name="Zhang S."/>
            <person name="Setubal J.C."/>
            <person name="Almeida N.F."/>
            <person name="Martins E.C."/>
            <person name="Harakava R."/>
            <person name="Kumar D."/>
            <person name="Rangel L.T."/>
            <person name="Foissac X."/>
            <person name="Bove J."/>
            <person name="Gabriel D.W."/>
        </authorList>
    </citation>
    <scope>NUCLEOTIDE SEQUENCE [LARGE SCALE GENOMIC DNA]</scope>
    <source>
        <strain evidence="7 8">Sao Paulo</strain>
    </source>
</reference>
<dbReference type="PATRIC" id="fig|1261131.3.peg.829"/>
<keyword evidence="2 6" id="KW-0547">Nucleotide-binding</keyword>
<dbReference type="AlphaFoldDB" id="U6B5G3"/>
<dbReference type="PANTHER" id="PTHR42961">
    <property type="entry name" value="IRON-SULFUR PROTEIN NUBPL"/>
    <property type="match status" value="1"/>
</dbReference>
<dbReference type="InterPro" id="IPR027417">
    <property type="entry name" value="P-loop_NTPase"/>
</dbReference>
<dbReference type="SUPFAM" id="SSF117916">
    <property type="entry name" value="Fe-S cluster assembly (FSCA) domain-like"/>
    <property type="match status" value="1"/>
</dbReference>
<evidence type="ECO:0000256" key="3">
    <source>
        <dbReference type="ARBA" id="ARBA00022840"/>
    </source>
</evidence>
<dbReference type="InterPro" id="IPR019591">
    <property type="entry name" value="Mrp/NBP35_ATP-bd"/>
</dbReference>
<dbReference type="FunFam" id="3.40.50.300:FF:001278">
    <property type="entry name" value="Iron-sulfur cluster carrier protein"/>
    <property type="match status" value="1"/>
</dbReference>
<dbReference type="GO" id="GO:0016226">
    <property type="term" value="P:iron-sulfur cluster assembly"/>
    <property type="evidence" value="ECO:0007669"/>
    <property type="project" value="InterPro"/>
</dbReference>
<keyword evidence="4 6" id="KW-0408">Iron</keyword>
<evidence type="ECO:0000313" key="7">
    <source>
        <dbReference type="EMBL" id="AHA28200.1"/>
    </source>
</evidence>
<comment type="function">
    <text evidence="6">Binds and transfers iron-sulfur (Fe-S) clusters to target apoproteins. Can hydrolyze ATP.</text>
</comment>
<dbReference type="HOGENOM" id="CLU_024839_0_0_5"/>
<keyword evidence="8" id="KW-1185">Reference proteome</keyword>
<evidence type="ECO:0000313" key="8">
    <source>
        <dbReference type="Proteomes" id="UP000017862"/>
    </source>
</evidence>
<accession>U6B5G3</accession>
<comment type="similarity">
    <text evidence="6">Belongs to the Mrp/NBP35 ATP-binding proteins family.</text>
</comment>
<keyword evidence="6" id="KW-0378">Hydrolase</keyword>
<dbReference type="STRING" id="1261131.lam_861"/>
<gene>
    <name evidence="7" type="primary">mrp</name>
    <name evidence="7" type="ORF">lam_861</name>
</gene>
<dbReference type="CDD" id="cd02037">
    <property type="entry name" value="Mrp_NBP35"/>
    <property type="match status" value="1"/>
</dbReference>
<evidence type="ECO:0000256" key="1">
    <source>
        <dbReference type="ARBA" id="ARBA00022723"/>
    </source>
</evidence>
<dbReference type="InterPro" id="IPR034904">
    <property type="entry name" value="FSCA_dom_sf"/>
</dbReference>
<dbReference type="GO" id="GO:0140663">
    <property type="term" value="F:ATP-dependent FeS chaperone activity"/>
    <property type="evidence" value="ECO:0007669"/>
    <property type="project" value="InterPro"/>
</dbReference>
<sequence>MVARQAHNLKVVGSNPTPATILIVGFLIMIKDIKDRIISSLKILHISGDEHNIVDMGRVSDICIVKDKAYLSIRVDIDEASGLDSLRLRAEELVKDVPEIGSAVVTLTDDKVFKVSSKNSFVKGIVSFIAVASGKGGVGKSTTAVNIACSLSSIGNRVAILDADVHGPSIPKLLDIDCKAEILGKNKLKPIEKYGIKIMSIAALVDNKSAMIWRGPMVQSAVINMLKYVTWGNIDVMLIDMPPGTGDAILAIAQKIPLSGVIVVSTPQELALIDVRRSISMFQKLNVPIIGMIENMSYFMDYDTGKKYDILGQGGVVSEAEKMGIPFLESIPFDTDVRISSDLGFPIVLSNPDSVLSVTYKKIADRVQQFLEKGRSSSRIL</sequence>
<evidence type="ECO:0000256" key="6">
    <source>
        <dbReference type="HAMAP-Rule" id="MF_02040"/>
    </source>
</evidence>
<dbReference type="InterPro" id="IPR033756">
    <property type="entry name" value="YlxH/NBP35"/>
</dbReference>
<dbReference type="GO" id="GO:0051539">
    <property type="term" value="F:4 iron, 4 sulfur cluster binding"/>
    <property type="evidence" value="ECO:0007669"/>
    <property type="project" value="TreeGrafter"/>
</dbReference>
<organism evidence="7 8">
    <name type="scientific">Candidatus Liberibacter americanus str. Sao Paulo</name>
    <dbReference type="NCBI Taxonomy" id="1261131"/>
    <lineage>
        <taxon>Bacteria</taxon>
        <taxon>Pseudomonadati</taxon>
        <taxon>Pseudomonadota</taxon>
        <taxon>Alphaproteobacteria</taxon>
        <taxon>Hyphomicrobiales</taxon>
        <taxon>Rhizobiaceae</taxon>
        <taxon>Liberibacter</taxon>
    </lineage>
</organism>
<evidence type="ECO:0000256" key="4">
    <source>
        <dbReference type="ARBA" id="ARBA00023004"/>
    </source>
</evidence>
<dbReference type="Gene3D" id="3.40.50.300">
    <property type="entry name" value="P-loop containing nucleotide triphosphate hydrolases"/>
    <property type="match status" value="1"/>
</dbReference>
<dbReference type="Pfam" id="PF10609">
    <property type="entry name" value="ParA"/>
    <property type="match status" value="1"/>
</dbReference>
<dbReference type="SUPFAM" id="SSF52540">
    <property type="entry name" value="P-loop containing nucleoside triphosphate hydrolases"/>
    <property type="match status" value="1"/>
</dbReference>
<dbReference type="Proteomes" id="UP000017862">
    <property type="component" value="Chromosome"/>
</dbReference>
<dbReference type="GO" id="GO:0005524">
    <property type="term" value="F:ATP binding"/>
    <property type="evidence" value="ECO:0007669"/>
    <property type="project" value="UniProtKB-UniRule"/>
</dbReference>
<dbReference type="GO" id="GO:0016887">
    <property type="term" value="F:ATP hydrolysis activity"/>
    <property type="evidence" value="ECO:0007669"/>
    <property type="project" value="UniProtKB-UniRule"/>
</dbReference>
<evidence type="ECO:0000256" key="2">
    <source>
        <dbReference type="ARBA" id="ARBA00022741"/>
    </source>
</evidence>
<dbReference type="InterPro" id="IPR044304">
    <property type="entry name" value="NUBPL-like"/>
</dbReference>
<keyword evidence="1 6" id="KW-0479">Metal-binding</keyword>
<keyword evidence="5 6" id="KW-0411">Iron-sulfur</keyword>
<dbReference type="GO" id="GO:0046872">
    <property type="term" value="F:metal ion binding"/>
    <property type="evidence" value="ECO:0007669"/>
    <property type="project" value="UniProtKB-KW"/>
</dbReference>
<dbReference type="PROSITE" id="PS01215">
    <property type="entry name" value="MRP"/>
    <property type="match status" value="1"/>
</dbReference>